<evidence type="ECO:0000313" key="4">
    <source>
        <dbReference type="EMBL" id="TPG55251.1"/>
    </source>
</evidence>
<evidence type="ECO:0000313" key="5">
    <source>
        <dbReference type="Proteomes" id="UP000319931"/>
    </source>
</evidence>
<comment type="caution">
    <text evidence="4">The sequence shown here is derived from an EMBL/GenBank/DDBJ whole genome shotgun (WGS) entry which is preliminary data.</text>
</comment>
<name>A0A502G0V2_9SPHN</name>
<organism evidence="4 5">
    <name type="scientific">Sphingomonas glacialis</name>
    <dbReference type="NCBI Taxonomy" id="658225"/>
    <lineage>
        <taxon>Bacteria</taxon>
        <taxon>Pseudomonadati</taxon>
        <taxon>Pseudomonadota</taxon>
        <taxon>Alphaproteobacteria</taxon>
        <taxon>Sphingomonadales</taxon>
        <taxon>Sphingomonadaceae</taxon>
        <taxon>Sphingomonas</taxon>
    </lineage>
</organism>
<keyword evidence="4" id="KW-0031">Aminopeptidase</keyword>
<dbReference type="PANTHER" id="PTHR46112:SF3">
    <property type="entry name" value="AMINOPEPTIDASE YPDF"/>
    <property type="match status" value="1"/>
</dbReference>
<dbReference type="GO" id="GO:0004177">
    <property type="term" value="F:aminopeptidase activity"/>
    <property type="evidence" value="ECO:0007669"/>
    <property type="project" value="UniProtKB-KW"/>
</dbReference>
<dbReference type="SUPFAM" id="SSF53092">
    <property type="entry name" value="Creatinase/prolidase N-terminal domain"/>
    <property type="match status" value="1"/>
</dbReference>
<dbReference type="Pfam" id="PF00557">
    <property type="entry name" value="Peptidase_M24"/>
    <property type="match status" value="1"/>
</dbReference>
<keyword evidence="5" id="KW-1185">Reference proteome</keyword>
<feature type="signal peptide" evidence="1">
    <location>
        <begin position="1"/>
        <end position="20"/>
    </location>
</feature>
<sequence length="415" mass="44200">MTRRALIGAAAALPALSATAVVRAAAPDLTGLRSLTTGATPIGPVERRGRIERAQALMRANGIGAVLIESGSSLVYFTGITWHRSERLTAAILPVEGEPSIVTPFFEEPSVRQTLGVPAEVRVWQEDEDPAKLVAGFLRDRKLAGRPIGIEETVRYFAVDGLAHALPGAKIVSANPVVRGVRMRKTALEIALMQTATDVTIAAYRWTWPRVEKGMKPADIAALMNAATVQLGGDPEFSLVLIGPAAAFPHGSRDPQIVADGQIVLMDCGCTVQGYQSDVSRTFVYGAASKEQRTVWEQVRAGQAKAFEAAQLGTPAGAVDDAVRAYYTLLGYGPRYALPGLSHRTGHGIGLDGHEPVNLVHGETTRLAEGMCFSDEPGLYLPGKFGVRLEDCFHMTAAGPKWFSVPPTSLDAPLG</sequence>
<reference evidence="4 5" key="1">
    <citation type="journal article" date="2019" name="Environ. Microbiol.">
        <title>Species interactions and distinct microbial communities in high Arctic permafrost affected cryosols are associated with the CH4 and CO2 gas fluxes.</title>
        <authorList>
            <person name="Altshuler I."/>
            <person name="Hamel J."/>
            <person name="Turney S."/>
            <person name="Magnuson E."/>
            <person name="Levesque R."/>
            <person name="Greer C."/>
            <person name="Whyte L.G."/>
        </authorList>
    </citation>
    <scope>NUCLEOTIDE SEQUENCE [LARGE SCALE GENOMIC DNA]</scope>
    <source>
        <strain evidence="4 5">E6.1</strain>
    </source>
</reference>
<dbReference type="InterPro" id="IPR000587">
    <property type="entry name" value="Creatinase_N"/>
</dbReference>
<feature type="domain" description="Creatinase N-terminal" evidence="3">
    <location>
        <begin position="50"/>
        <end position="183"/>
    </location>
</feature>
<evidence type="ECO:0000259" key="3">
    <source>
        <dbReference type="Pfam" id="PF01321"/>
    </source>
</evidence>
<keyword evidence="4" id="KW-0645">Protease</keyword>
<gene>
    <name evidence="4" type="ORF">EAH76_05575</name>
</gene>
<evidence type="ECO:0000256" key="1">
    <source>
        <dbReference type="SAM" id="SignalP"/>
    </source>
</evidence>
<dbReference type="InterPro" id="IPR050659">
    <property type="entry name" value="Peptidase_M24B"/>
</dbReference>
<dbReference type="InterPro" id="IPR036005">
    <property type="entry name" value="Creatinase/aminopeptidase-like"/>
</dbReference>
<accession>A0A502G0V2</accession>
<keyword evidence="1" id="KW-0732">Signal</keyword>
<dbReference type="InterPro" id="IPR029149">
    <property type="entry name" value="Creatin/AminoP/Spt16_N"/>
</dbReference>
<dbReference type="Pfam" id="PF01321">
    <property type="entry name" value="Creatinase_N"/>
    <property type="match status" value="1"/>
</dbReference>
<dbReference type="Proteomes" id="UP000319931">
    <property type="component" value="Unassembled WGS sequence"/>
</dbReference>
<dbReference type="PANTHER" id="PTHR46112">
    <property type="entry name" value="AMINOPEPTIDASE"/>
    <property type="match status" value="1"/>
</dbReference>
<feature type="chain" id="PRO_5021507475" evidence="1">
    <location>
        <begin position="21"/>
        <end position="415"/>
    </location>
</feature>
<dbReference type="Gene3D" id="3.40.350.10">
    <property type="entry name" value="Creatinase/prolidase N-terminal domain"/>
    <property type="match status" value="1"/>
</dbReference>
<protein>
    <submittedName>
        <fullName evidence="4">Aminopeptidase P family protein</fullName>
    </submittedName>
</protein>
<dbReference type="Gene3D" id="3.90.230.10">
    <property type="entry name" value="Creatinase/methionine aminopeptidase superfamily"/>
    <property type="match status" value="1"/>
</dbReference>
<keyword evidence="4" id="KW-0378">Hydrolase</keyword>
<dbReference type="InterPro" id="IPR000994">
    <property type="entry name" value="Pept_M24"/>
</dbReference>
<dbReference type="SUPFAM" id="SSF55920">
    <property type="entry name" value="Creatinase/aminopeptidase"/>
    <property type="match status" value="1"/>
</dbReference>
<evidence type="ECO:0000259" key="2">
    <source>
        <dbReference type="Pfam" id="PF00557"/>
    </source>
</evidence>
<dbReference type="AlphaFoldDB" id="A0A502G0V2"/>
<dbReference type="EMBL" id="RCZC01000002">
    <property type="protein sequence ID" value="TPG55251.1"/>
    <property type="molecule type" value="Genomic_DNA"/>
</dbReference>
<dbReference type="OrthoDB" id="9761809at2"/>
<proteinExistence type="predicted"/>
<feature type="domain" description="Peptidase M24" evidence="2">
    <location>
        <begin position="192"/>
        <end position="396"/>
    </location>
</feature>